<dbReference type="CDD" id="cd05379">
    <property type="entry name" value="CAP_bacterial"/>
    <property type="match status" value="1"/>
</dbReference>
<protein>
    <submittedName>
        <fullName evidence="2">CAP domain-containing protein</fullName>
    </submittedName>
</protein>
<keyword evidence="3" id="KW-1185">Reference proteome</keyword>
<dbReference type="KEGG" id="sfol:H3H32_22030"/>
<dbReference type="InterPro" id="IPR035940">
    <property type="entry name" value="CAP_sf"/>
</dbReference>
<sequence>MNWWMVFQVCQWVANITATPDEYRLSDQAFFAQSISQQPIALDKPDTLLLDIALFQATNEARRQAGLSPLLYDRALYQAARNHAQSMIDHNYYGHEDFYNLSELTVQKRIGKQTNQFERFAENIGQYQTIDTPDWFCARLNKRTHQYEYMDSQTSQIFQPYTYASYARYAVKQWINSPHHRANLLNPLFTHVGCAGRLSTSPFKERKPPFGRVVQNFGAKSLFAHVAH</sequence>
<dbReference type="SUPFAM" id="SSF55797">
    <property type="entry name" value="PR-1-like"/>
    <property type="match status" value="1"/>
</dbReference>
<evidence type="ECO:0000313" key="2">
    <source>
        <dbReference type="EMBL" id="QMW00661.1"/>
    </source>
</evidence>
<gene>
    <name evidence="2" type="ORF">H3H32_22030</name>
</gene>
<feature type="domain" description="SCP" evidence="1">
    <location>
        <begin position="56"/>
        <end position="195"/>
    </location>
</feature>
<dbReference type="InterPro" id="IPR014044">
    <property type="entry name" value="CAP_dom"/>
</dbReference>
<reference evidence="2 3" key="1">
    <citation type="submission" date="2020-07" db="EMBL/GenBank/DDBJ databases">
        <title>Spirosoma foliorum sp. nov., isolated from the leaves on the Nejang mountain Korea, Republic of.</title>
        <authorList>
            <person name="Ho H."/>
            <person name="Lee Y.-J."/>
            <person name="Nurcahyanto D.-A."/>
            <person name="Kim S.-G."/>
        </authorList>
    </citation>
    <scope>NUCLEOTIDE SEQUENCE [LARGE SCALE GENOMIC DNA]</scope>
    <source>
        <strain evidence="2 3">PL0136</strain>
    </source>
</reference>
<accession>A0A7G5GP69</accession>
<evidence type="ECO:0000259" key="1">
    <source>
        <dbReference type="Pfam" id="PF00188"/>
    </source>
</evidence>
<dbReference type="EMBL" id="CP059732">
    <property type="protein sequence ID" value="QMW00661.1"/>
    <property type="molecule type" value="Genomic_DNA"/>
</dbReference>
<dbReference type="Proteomes" id="UP000515369">
    <property type="component" value="Chromosome"/>
</dbReference>
<dbReference type="Gene3D" id="3.40.33.10">
    <property type="entry name" value="CAP"/>
    <property type="match status" value="1"/>
</dbReference>
<dbReference type="PANTHER" id="PTHR31157:SF1">
    <property type="entry name" value="SCP DOMAIN-CONTAINING PROTEIN"/>
    <property type="match status" value="1"/>
</dbReference>
<dbReference type="PANTHER" id="PTHR31157">
    <property type="entry name" value="SCP DOMAIN-CONTAINING PROTEIN"/>
    <property type="match status" value="1"/>
</dbReference>
<evidence type="ECO:0000313" key="3">
    <source>
        <dbReference type="Proteomes" id="UP000515369"/>
    </source>
</evidence>
<organism evidence="2 3">
    <name type="scientific">Spirosoma foliorum</name>
    <dbReference type="NCBI Taxonomy" id="2710596"/>
    <lineage>
        <taxon>Bacteria</taxon>
        <taxon>Pseudomonadati</taxon>
        <taxon>Bacteroidota</taxon>
        <taxon>Cytophagia</taxon>
        <taxon>Cytophagales</taxon>
        <taxon>Cytophagaceae</taxon>
        <taxon>Spirosoma</taxon>
    </lineage>
</organism>
<dbReference type="Pfam" id="PF00188">
    <property type="entry name" value="CAP"/>
    <property type="match status" value="1"/>
</dbReference>
<name>A0A7G5GP69_9BACT</name>
<dbReference type="RefSeq" id="WP_182457775.1">
    <property type="nucleotide sequence ID" value="NZ_CP059732.1"/>
</dbReference>
<dbReference type="AlphaFoldDB" id="A0A7G5GP69"/>
<proteinExistence type="predicted"/>